<evidence type="ECO:0000313" key="2">
    <source>
        <dbReference type="Proteomes" id="UP000671828"/>
    </source>
</evidence>
<evidence type="ECO:0000313" key="1">
    <source>
        <dbReference type="EMBL" id="QTR04026.1"/>
    </source>
</evidence>
<organism evidence="1 2">
    <name type="scientific">Saccharothrix algeriensis</name>
    <dbReference type="NCBI Taxonomy" id="173560"/>
    <lineage>
        <taxon>Bacteria</taxon>
        <taxon>Bacillati</taxon>
        <taxon>Actinomycetota</taxon>
        <taxon>Actinomycetes</taxon>
        <taxon>Pseudonocardiales</taxon>
        <taxon>Pseudonocardiaceae</taxon>
        <taxon>Saccharothrix</taxon>
    </lineage>
</organism>
<sequence>AKNSAFDVTRRADGGATAAEAALEGLRAEQVGGFQVTELPAEQREFPTSTPGYLGNGFQVSAPADLAAKLTFRLDPDRAEGTAPA</sequence>
<gene>
    <name evidence="1" type="ORF">J7S33_03200</name>
</gene>
<reference evidence="1" key="1">
    <citation type="submission" date="2021-04" db="EMBL/GenBank/DDBJ databases">
        <title>Saccharothrix algeriensis WGS.</title>
        <authorList>
            <person name="Stuskova K."/>
            <person name="Hakalova E."/>
            <person name="Tebbal A.B."/>
            <person name="Eichmeier A."/>
        </authorList>
    </citation>
    <scope>NUCLEOTIDE SEQUENCE</scope>
    <source>
        <strain evidence="1">NRRL B-24137</strain>
    </source>
</reference>
<name>A0A8T8HZX4_9PSEU</name>
<feature type="non-terminal residue" evidence="1">
    <location>
        <position position="1"/>
    </location>
</feature>
<dbReference type="AlphaFoldDB" id="A0A8T8HZX4"/>
<proteinExistence type="predicted"/>
<dbReference type="EMBL" id="CP072788">
    <property type="protein sequence ID" value="QTR04026.1"/>
    <property type="molecule type" value="Genomic_DNA"/>
</dbReference>
<accession>A0A8T8HZX4</accession>
<feature type="non-terminal residue" evidence="1">
    <location>
        <position position="85"/>
    </location>
</feature>
<dbReference type="Proteomes" id="UP000671828">
    <property type="component" value="Chromosome"/>
</dbReference>
<protein>
    <submittedName>
        <fullName evidence="1">Uncharacterized protein</fullName>
    </submittedName>
</protein>